<dbReference type="AlphaFoldDB" id="A0A6A6SNU8"/>
<accession>A0A6A6SNU8</accession>
<dbReference type="Proteomes" id="UP000799324">
    <property type="component" value="Unassembled WGS sequence"/>
</dbReference>
<keyword evidence="2" id="KW-1185">Reference proteome</keyword>
<sequence length="96" mass="10779">TVKPFRLMDLPKELRLMVYERLPIKTQHKSYNAAAFYPSDPQPGSVILVLKTIPGIQILATNHFVKSEASTILASKVEELLLDPPRVIVPSRDLGR</sequence>
<dbReference type="EMBL" id="MU004502">
    <property type="protein sequence ID" value="KAF2649192.1"/>
    <property type="molecule type" value="Genomic_DNA"/>
</dbReference>
<feature type="non-terminal residue" evidence="1">
    <location>
        <position position="1"/>
    </location>
</feature>
<evidence type="ECO:0000313" key="1">
    <source>
        <dbReference type="EMBL" id="KAF2649192.1"/>
    </source>
</evidence>
<gene>
    <name evidence="1" type="ORF">K491DRAFT_568620</name>
</gene>
<feature type="non-terminal residue" evidence="1">
    <location>
        <position position="96"/>
    </location>
</feature>
<proteinExistence type="predicted"/>
<name>A0A6A6SNU8_9PLEO</name>
<protein>
    <submittedName>
        <fullName evidence="1">Uncharacterized protein</fullName>
    </submittedName>
</protein>
<organism evidence="1 2">
    <name type="scientific">Lophiostoma macrostomum CBS 122681</name>
    <dbReference type="NCBI Taxonomy" id="1314788"/>
    <lineage>
        <taxon>Eukaryota</taxon>
        <taxon>Fungi</taxon>
        <taxon>Dikarya</taxon>
        <taxon>Ascomycota</taxon>
        <taxon>Pezizomycotina</taxon>
        <taxon>Dothideomycetes</taxon>
        <taxon>Pleosporomycetidae</taxon>
        <taxon>Pleosporales</taxon>
        <taxon>Lophiostomataceae</taxon>
        <taxon>Lophiostoma</taxon>
    </lineage>
</organism>
<evidence type="ECO:0000313" key="2">
    <source>
        <dbReference type="Proteomes" id="UP000799324"/>
    </source>
</evidence>
<reference evidence="1" key="1">
    <citation type="journal article" date="2020" name="Stud. Mycol.">
        <title>101 Dothideomycetes genomes: a test case for predicting lifestyles and emergence of pathogens.</title>
        <authorList>
            <person name="Haridas S."/>
            <person name="Albert R."/>
            <person name="Binder M."/>
            <person name="Bloem J."/>
            <person name="Labutti K."/>
            <person name="Salamov A."/>
            <person name="Andreopoulos B."/>
            <person name="Baker S."/>
            <person name="Barry K."/>
            <person name="Bills G."/>
            <person name="Bluhm B."/>
            <person name="Cannon C."/>
            <person name="Castanera R."/>
            <person name="Culley D."/>
            <person name="Daum C."/>
            <person name="Ezra D."/>
            <person name="Gonzalez J."/>
            <person name="Henrissat B."/>
            <person name="Kuo A."/>
            <person name="Liang C."/>
            <person name="Lipzen A."/>
            <person name="Lutzoni F."/>
            <person name="Magnuson J."/>
            <person name="Mondo S."/>
            <person name="Nolan M."/>
            <person name="Ohm R."/>
            <person name="Pangilinan J."/>
            <person name="Park H.-J."/>
            <person name="Ramirez L."/>
            <person name="Alfaro M."/>
            <person name="Sun H."/>
            <person name="Tritt A."/>
            <person name="Yoshinaga Y."/>
            <person name="Zwiers L.-H."/>
            <person name="Turgeon B."/>
            <person name="Goodwin S."/>
            <person name="Spatafora J."/>
            <person name="Crous P."/>
            <person name="Grigoriev I."/>
        </authorList>
    </citation>
    <scope>NUCLEOTIDE SEQUENCE</scope>
    <source>
        <strain evidence="1">CBS 122681</strain>
    </source>
</reference>
<dbReference type="OrthoDB" id="5314997at2759"/>